<dbReference type="Proteomes" id="UP001500902">
    <property type="component" value="Unassembled WGS sequence"/>
</dbReference>
<name>A0ABP7BMK8_9ACTN</name>
<comment type="caution">
    <text evidence="1">The sequence shown here is derived from an EMBL/GenBank/DDBJ whole genome shotgun (WGS) entry which is preliminary data.</text>
</comment>
<proteinExistence type="predicted"/>
<accession>A0ABP7BMK8</accession>
<keyword evidence="2" id="KW-1185">Reference proteome</keyword>
<organism evidence="1 2">
    <name type="scientific">Nonomuraea antimicrobica</name>
    <dbReference type="NCBI Taxonomy" id="561173"/>
    <lineage>
        <taxon>Bacteria</taxon>
        <taxon>Bacillati</taxon>
        <taxon>Actinomycetota</taxon>
        <taxon>Actinomycetes</taxon>
        <taxon>Streptosporangiales</taxon>
        <taxon>Streptosporangiaceae</taxon>
        <taxon>Nonomuraea</taxon>
    </lineage>
</organism>
<gene>
    <name evidence="1" type="ORF">GCM10022224_031900</name>
</gene>
<evidence type="ECO:0000313" key="1">
    <source>
        <dbReference type="EMBL" id="GAA3665179.1"/>
    </source>
</evidence>
<dbReference type="EMBL" id="BAAAZP010000060">
    <property type="protein sequence ID" value="GAA3665179.1"/>
    <property type="molecule type" value="Genomic_DNA"/>
</dbReference>
<sequence length="81" mass="8922">MVAGPEAWWPGDLVIDVRGRLFVRASADDERFGRPWGFVRVDTLDLSGRTVVPGGAVQESEPTRPLTLLVRNGRPVPPYHG</sequence>
<dbReference type="RefSeq" id="WP_344877625.1">
    <property type="nucleotide sequence ID" value="NZ_BAAAZP010000060.1"/>
</dbReference>
<reference evidence="2" key="1">
    <citation type="journal article" date="2019" name="Int. J. Syst. Evol. Microbiol.">
        <title>The Global Catalogue of Microorganisms (GCM) 10K type strain sequencing project: providing services to taxonomists for standard genome sequencing and annotation.</title>
        <authorList>
            <consortium name="The Broad Institute Genomics Platform"/>
            <consortium name="The Broad Institute Genome Sequencing Center for Infectious Disease"/>
            <person name="Wu L."/>
            <person name="Ma J."/>
        </authorList>
    </citation>
    <scope>NUCLEOTIDE SEQUENCE [LARGE SCALE GENOMIC DNA]</scope>
    <source>
        <strain evidence="2">JCM 16904</strain>
    </source>
</reference>
<evidence type="ECO:0000313" key="2">
    <source>
        <dbReference type="Proteomes" id="UP001500902"/>
    </source>
</evidence>
<protein>
    <submittedName>
        <fullName evidence="1">Uncharacterized protein</fullName>
    </submittedName>
</protein>